<dbReference type="SUPFAM" id="SSF51569">
    <property type="entry name" value="Aldolase"/>
    <property type="match status" value="1"/>
</dbReference>
<dbReference type="EMBL" id="FMZX01000012">
    <property type="protein sequence ID" value="SDD78484.1"/>
    <property type="molecule type" value="Genomic_DNA"/>
</dbReference>
<dbReference type="InterPro" id="IPR000891">
    <property type="entry name" value="PYR_CT"/>
</dbReference>
<evidence type="ECO:0000259" key="4">
    <source>
        <dbReference type="PROSITE" id="PS50991"/>
    </source>
</evidence>
<dbReference type="AlphaFoldDB" id="A0A1G6XJT3"/>
<dbReference type="PANTHER" id="PTHR42738:SF7">
    <property type="entry name" value="HYDROXYMETHYLGLUTARYL-COA LYASE"/>
    <property type="match status" value="1"/>
</dbReference>
<evidence type="ECO:0000313" key="5">
    <source>
        <dbReference type="EMBL" id="SDD78484.1"/>
    </source>
</evidence>
<dbReference type="GO" id="GO:0046872">
    <property type="term" value="F:metal ion binding"/>
    <property type="evidence" value="ECO:0007669"/>
    <property type="project" value="UniProtKB-KW"/>
</dbReference>
<feature type="domain" description="Pyruvate carboxyltransferase" evidence="4">
    <location>
        <begin position="160"/>
        <end position="281"/>
    </location>
</feature>
<evidence type="ECO:0000256" key="2">
    <source>
        <dbReference type="ARBA" id="ARBA00022723"/>
    </source>
</evidence>
<dbReference type="Gene3D" id="3.20.20.70">
    <property type="entry name" value="Aldolase class I"/>
    <property type="match status" value="1"/>
</dbReference>
<keyword evidence="6" id="KW-1185">Reference proteome</keyword>
<evidence type="ECO:0000256" key="3">
    <source>
        <dbReference type="ARBA" id="ARBA00023239"/>
    </source>
</evidence>
<dbReference type="InterPro" id="IPR043594">
    <property type="entry name" value="HMGL"/>
</dbReference>
<keyword evidence="2" id="KW-0479">Metal-binding</keyword>
<dbReference type="GO" id="GO:0004419">
    <property type="term" value="F:hydroxymethylglutaryl-CoA lyase activity"/>
    <property type="evidence" value="ECO:0007669"/>
    <property type="project" value="TreeGrafter"/>
</dbReference>
<keyword evidence="3 5" id="KW-0456">Lyase</keyword>
<accession>A0A1G6XJT3</accession>
<dbReference type="RefSeq" id="WP_090664213.1">
    <property type="nucleotide sequence ID" value="NZ_FMZX01000012.1"/>
</dbReference>
<dbReference type="GO" id="GO:0006552">
    <property type="term" value="P:L-leucine catabolic process"/>
    <property type="evidence" value="ECO:0007669"/>
    <property type="project" value="TreeGrafter"/>
</dbReference>
<dbReference type="Pfam" id="PF00682">
    <property type="entry name" value="HMGL-like"/>
    <property type="match status" value="1"/>
</dbReference>
<sequence>MSDLPSDAELEEITGSAAPAQAEVALGECLLSEALLAEAPVPAEAKLALIKAIAGAGFRRIGITNLLDPERHAQFADAEVVLRGATRRPGLILQAQCPDLLAVRRALVAQDGGWGPDEVVFSITATEADESWSHLTEMVALARGQFTLCGIVGAAFDEVTEPATVLAAAERLAELGITRIAIADGSGVATPPRVRDLIGWLHGGLPTASFAARFADRRGTAIANTLAAIEAGLTQADTALGGAGGFCATEDLAAALEAMGLGTGLDPAALRRAGRAAEQALGRSLHSRVLRLDEAASPA</sequence>
<dbReference type="GO" id="GO:0046951">
    <property type="term" value="P:ketone body biosynthetic process"/>
    <property type="evidence" value="ECO:0007669"/>
    <property type="project" value="TreeGrafter"/>
</dbReference>
<reference evidence="5 6" key="1">
    <citation type="submission" date="2016-10" db="EMBL/GenBank/DDBJ databases">
        <authorList>
            <person name="de Groot N.N."/>
        </authorList>
    </citation>
    <scope>NUCLEOTIDE SEQUENCE [LARGE SCALE GENOMIC DNA]</scope>
    <source>
        <strain evidence="5 6">CPCC 100156</strain>
    </source>
</reference>
<name>A0A1G6XJT3_9PROT</name>
<comment type="similarity">
    <text evidence="1">Belongs to the HMG-CoA lyase family.</text>
</comment>
<dbReference type="InterPro" id="IPR013785">
    <property type="entry name" value="Aldolase_TIM"/>
</dbReference>
<gene>
    <name evidence="5" type="ORF">SAMN04487779_101290</name>
</gene>
<protein>
    <submittedName>
        <fullName evidence="5">Hydroxymethylglutaryl-CoA lyase</fullName>
    </submittedName>
</protein>
<evidence type="ECO:0000313" key="6">
    <source>
        <dbReference type="Proteomes" id="UP000198925"/>
    </source>
</evidence>
<evidence type="ECO:0000256" key="1">
    <source>
        <dbReference type="ARBA" id="ARBA00009405"/>
    </source>
</evidence>
<dbReference type="STRING" id="938405.SAMN02927895_03626"/>
<organism evidence="5 6">
    <name type="scientific">Belnapia rosea</name>
    <dbReference type="NCBI Taxonomy" id="938405"/>
    <lineage>
        <taxon>Bacteria</taxon>
        <taxon>Pseudomonadati</taxon>
        <taxon>Pseudomonadota</taxon>
        <taxon>Alphaproteobacteria</taxon>
        <taxon>Acetobacterales</taxon>
        <taxon>Roseomonadaceae</taxon>
        <taxon>Belnapia</taxon>
    </lineage>
</organism>
<dbReference type="PROSITE" id="PS50991">
    <property type="entry name" value="PYR_CT"/>
    <property type="match status" value="1"/>
</dbReference>
<dbReference type="Proteomes" id="UP000198925">
    <property type="component" value="Unassembled WGS sequence"/>
</dbReference>
<dbReference type="PANTHER" id="PTHR42738">
    <property type="entry name" value="HYDROXYMETHYLGLUTARYL-COA LYASE"/>
    <property type="match status" value="1"/>
</dbReference>
<proteinExistence type="inferred from homology"/>